<feature type="domain" description="HAMP" evidence="14">
    <location>
        <begin position="75"/>
        <end position="128"/>
    </location>
</feature>
<dbReference type="InterPro" id="IPR005467">
    <property type="entry name" value="His_kinase_dom"/>
</dbReference>
<dbReference type="Pfam" id="PF00672">
    <property type="entry name" value="HAMP"/>
    <property type="match status" value="1"/>
</dbReference>
<feature type="region of interest" description="Disordered" evidence="11">
    <location>
        <begin position="1"/>
        <end position="25"/>
    </location>
</feature>
<dbReference type="InterPro" id="IPR050428">
    <property type="entry name" value="TCS_sensor_his_kinase"/>
</dbReference>
<dbReference type="InterPro" id="IPR036097">
    <property type="entry name" value="HisK_dim/P_sf"/>
</dbReference>
<evidence type="ECO:0000256" key="8">
    <source>
        <dbReference type="ARBA" id="ARBA00022989"/>
    </source>
</evidence>
<feature type="region of interest" description="Disordered" evidence="11">
    <location>
        <begin position="342"/>
        <end position="364"/>
    </location>
</feature>
<keyword evidence="4" id="KW-0597">Phosphoprotein</keyword>
<dbReference type="SMART" id="SM00304">
    <property type="entry name" value="HAMP"/>
    <property type="match status" value="1"/>
</dbReference>
<keyword evidence="6 12" id="KW-0812">Transmembrane</keyword>
<dbReference type="GO" id="GO:0000155">
    <property type="term" value="F:phosphorelay sensor kinase activity"/>
    <property type="evidence" value="ECO:0007669"/>
    <property type="project" value="InterPro"/>
</dbReference>
<keyword evidence="9" id="KW-0902">Two-component regulatory system</keyword>
<dbReference type="PANTHER" id="PTHR45436:SF16">
    <property type="entry name" value="HISTIDINE KINASE"/>
    <property type="match status" value="1"/>
</dbReference>
<dbReference type="InterPro" id="IPR003660">
    <property type="entry name" value="HAMP_dom"/>
</dbReference>
<dbReference type="InterPro" id="IPR003594">
    <property type="entry name" value="HATPase_dom"/>
</dbReference>
<dbReference type="Gene3D" id="3.30.565.10">
    <property type="entry name" value="Histidine kinase-like ATPase, C-terminal domain"/>
    <property type="match status" value="1"/>
</dbReference>
<comment type="catalytic activity">
    <reaction evidence="1">
        <text>ATP + protein L-histidine = ADP + protein N-phospho-L-histidine.</text>
        <dbReference type="EC" id="2.7.13.3"/>
    </reaction>
</comment>
<dbReference type="EMBL" id="JAFLRJ010000251">
    <property type="protein sequence ID" value="MBO0515026.1"/>
    <property type="molecule type" value="Genomic_DNA"/>
</dbReference>
<gene>
    <name evidence="15" type="ORF">J0695_24990</name>
</gene>
<protein>
    <recommendedName>
        <fullName evidence="3">histidine kinase</fullName>
        <ecNumber evidence="3">2.7.13.3</ecNumber>
    </recommendedName>
</protein>
<comment type="subcellular location">
    <subcellularLocation>
        <location evidence="2">Cell membrane</location>
    </subcellularLocation>
</comment>
<evidence type="ECO:0000256" key="10">
    <source>
        <dbReference type="ARBA" id="ARBA00023136"/>
    </source>
</evidence>
<evidence type="ECO:0000256" key="1">
    <source>
        <dbReference type="ARBA" id="ARBA00000085"/>
    </source>
</evidence>
<dbReference type="InterPro" id="IPR003661">
    <property type="entry name" value="HisK_dim/P_dom"/>
</dbReference>
<dbReference type="SMART" id="SM00387">
    <property type="entry name" value="HATPase_c"/>
    <property type="match status" value="1"/>
</dbReference>
<evidence type="ECO:0000256" key="6">
    <source>
        <dbReference type="ARBA" id="ARBA00022692"/>
    </source>
</evidence>
<sequence length="364" mass="38087">MANSTAEAKSSEGAQSSPSADGPSFAKGGPEVGAYVVQQLNVQRDDQLHLLLVESAIALAVMVALSLLLGWLVAGRVLAPLQSMASTARRISADHLHRRLAVPGPGDELTDLSDTFDDMLARLEIAFEAQRQFVANASHELRTPLTLQQTLVDVALADPGATADTLRAACLRVRAAGQEQERLIDALLTLARSQRGLQEREYVDLAVVAGSLLPESAHRIEADLAPAGLLGDPQLVERLAGNLIDNAVRHNVVVGGGWISVRTGLRAGCPTLRVANSGPAIPPDRIDALFQPFTRHGDQRTRRRDGHGLGLSIVAAIAVAHGGSVQAQPGDGGGLCVEVTFPPDKVSGPGGGDRTQRPLPGGPG</sequence>
<dbReference type="Proteomes" id="UP000664167">
    <property type="component" value="Unassembled WGS sequence"/>
</dbReference>
<keyword evidence="7" id="KW-0418">Kinase</keyword>
<keyword evidence="8 12" id="KW-1133">Transmembrane helix</keyword>
<accession>A0A939JGB6</accession>
<dbReference type="CDD" id="cd00075">
    <property type="entry name" value="HATPase"/>
    <property type="match status" value="1"/>
</dbReference>
<dbReference type="GO" id="GO:0005886">
    <property type="term" value="C:plasma membrane"/>
    <property type="evidence" value="ECO:0007669"/>
    <property type="project" value="UniProtKB-SubCell"/>
</dbReference>
<dbReference type="CDD" id="cd00082">
    <property type="entry name" value="HisKA"/>
    <property type="match status" value="1"/>
</dbReference>
<evidence type="ECO:0000256" key="5">
    <source>
        <dbReference type="ARBA" id="ARBA00022679"/>
    </source>
</evidence>
<dbReference type="PRINTS" id="PR00344">
    <property type="entry name" value="BCTRLSENSOR"/>
</dbReference>
<evidence type="ECO:0000256" key="7">
    <source>
        <dbReference type="ARBA" id="ARBA00022777"/>
    </source>
</evidence>
<keyword evidence="5" id="KW-0808">Transferase</keyword>
<evidence type="ECO:0000259" key="14">
    <source>
        <dbReference type="PROSITE" id="PS50885"/>
    </source>
</evidence>
<feature type="transmembrane region" description="Helical" evidence="12">
    <location>
        <begin position="56"/>
        <end position="79"/>
    </location>
</feature>
<dbReference type="PROSITE" id="PS50885">
    <property type="entry name" value="HAMP"/>
    <property type="match status" value="1"/>
</dbReference>
<dbReference type="PROSITE" id="PS50109">
    <property type="entry name" value="HIS_KIN"/>
    <property type="match status" value="1"/>
</dbReference>
<feature type="compositionally biased region" description="Polar residues" evidence="11">
    <location>
        <begin position="1"/>
        <end position="19"/>
    </location>
</feature>
<dbReference type="Gene3D" id="1.10.287.130">
    <property type="match status" value="1"/>
</dbReference>
<dbReference type="InterPro" id="IPR004358">
    <property type="entry name" value="Sig_transdc_His_kin-like_C"/>
</dbReference>
<dbReference type="CDD" id="cd06225">
    <property type="entry name" value="HAMP"/>
    <property type="match status" value="1"/>
</dbReference>
<evidence type="ECO:0000259" key="13">
    <source>
        <dbReference type="PROSITE" id="PS50109"/>
    </source>
</evidence>
<dbReference type="SUPFAM" id="SSF158472">
    <property type="entry name" value="HAMP domain-like"/>
    <property type="match status" value="1"/>
</dbReference>
<dbReference type="Pfam" id="PF00512">
    <property type="entry name" value="HisKA"/>
    <property type="match status" value="1"/>
</dbReference>
<feature type="domain" description="Histidine kinase" evidence="13">
    <location>
        <begin position="136"/>
        <end position="345"/>
    </location>
</feature>
<dbReference type="SUPFAM" id="SSF47384">
    <property type="entry name" value="Homodimeric domain of signal transducing histidine kinase"/>
    <property type="match status" value="1"/>
</dbReference>
<dbReference type="SUPFAM" id="SSF55874">
    <property type="entry name" value="ATPase domain of HSP90 chaperone/DNA topoisomerase II/histidine kinase"/>
    <property type="match status" value="1"/>
</dbReference>
<dbReference type="InterPro" id="IPR036890">
    <property type="entry name" value="HATPase_C_sf"/>
</dbReference>
<comment type="caution">
    <text evidence="15">The sequence shown here is derived from an EMBL/GenBank/DDBJ whole genome shotgun (WGS) entry which is preliminary data.</text>
</comment>
<evidence type="ECO:0000256" key="4">
    <source>
        <dbReference type="ARBA" id="ARBA00022553"/>
    </source>
</evidence>
<proteinExistence type="predicted"/>
<organism evidence="15 16">
    <name type="scientific">Streptomyces beijiangensis</name>
    <dbReference type="NCBI Taxonomy" id="163361"/>
    <lineage>
        <taxon>Bacteria</taxon>
        <taxon>Bacillati</taxon>
        <taxon>Actinomycetota</taxon>
        <taxon>Actinomycetes</taxon>
        <taxon>Kitasatosporales</taxon>
        <taxon>Streptomycetaceae</taxon>
        <taxon>Streptomyces</taxon>
    </lineage>
</organism>
<dbReference type="EC" id="2.7.13.3" evidence="3"/>
<keyword evidence="16" id="KW-1185">Reference proteome</keyword>
<evidence type="ECO:0000256" key="12">
    <source>
        <dbReference type="SAM" id="Phobius"/>
    </source>
</evidence>
<evidence type="ECO:0000256" key="2">
    <source>
        <dbReference type="ARBA" id="ARBA00004236"/>
    </source>
</evidence>
<evidence type="ECO:0000256" key="3">
    <source>
        <dbReference type="ARBA" id="ARBA00012438"/>
    </source>
</evidence>
<dbReference type="PANTHER" id="PTHR45436">
    <property type="entry name" value="SENSOR HISTIDINE KINASE YKOH"/>
    <property type="match status" value="1"/>
</dbReference>
<dbReference type="AlphaFoldDB" id="A0A939JGB6"/>
<name>A0A939JGB6_9ACTN</name>
<evidence type="ECO:0000256" key="11">
    <source>
        <dbReference type="SAM" id="MobiDB-lite"/>
    </source>
</evidence>
<reference evidence="15" key="1">
    <citation type="submission" date="2021-03" db="EMBL/GenBank/DDBJ databases">
        <title>Streptomyces poriferae sp. nov., a novel marine sponge-derived Actinobacteria species with anti-MRSA activity.</title>
        <authorList>
            <person name="Sandoval-Powers M."/>
            <person name="Kralova S."/>
            <person name="Nguyen G.-S."/>
            <person name="Fawwal D."/>
            <person name="Degnes K."/>
            <person name="Klinkenberg G."/>
            <person name="Sletta H."/>
            <person name="Wentzel A."/>
            <person name="Liles M.R."/>
        </authorList>
    </citation>
    <scope>NUCLEOTIDE SEQUENCE</scope>
    <source>
        <strain evidence="15">DSM 41794</strain>
    </source>
</reference>
<evidence type="ECO:0000256" key="9">
    <source>
        <dbReference type="ARBA" id="ARBA00023012"/>
    </source>
</evidence>
<keyword evidence="10 12" id="KW-0472">Membrane</keyword>
<evidence type="ECO:0000313" key="15">
    <source>
        <dbReference type="EMBL" id="MBO0515026.1"/>
    </source>
</evidence>
<dbReference type="Pfam" id="PF02518">
    <property type="entry name" value="HATPase_c"/>
    <property type="match status" value="1"/>
</dbReference>
<evidence type="ECO:0000313" key="16">
    <source>
        <dbReference type="Proteomes" id="UP000664167"/>
    </source>
</evidence>
<dbReference type="Gene3D" id="6.10.340.10">
    <property type="match status" value="1"/>
</dbReference>
<dbReference type="SMART" id="SM00388">
    <property type="entry name" value="HisKA"/>
    <property type="match status" value="1"/>
</dbReference>